<sequence>MRLHHIDIADGAPEDELGSVSIAETDDPDSHQFTFEVGGDPHDTDRMASYGVVLGGLTDGGCIRYADLTEGVLTLEFRESTVRSFGLDEAVLRMRLEFEPGVVAALGRGLRTVFTSGPFDFRPVLGGDLAVEPGGQREVFLHFPDVEIAFDELEEIVERVVGDAGEVTGTGSGQTGGNLDIAIWGDVDLPALLRTLAGEFMDAGLPGGSEFHLVGENRRVSLRSLSGA</sequence>
<protein>
    <submittedName>
        <fullName evidence="1">Uncharacterized protein</fullName>
    </submittedName>
</protein>
<keyword evidence="2" id="KW-1185">Reference proteome</keyword>
<reference evidence="2" key="1">
    <citation type="submission" date="2016-10" db="EMBL/GenBank/DDBJ databases">
        <authorList>
            <person name="Varghese N."/>
            <person name="Submissions S."/>
        </authorList>
    </citation>
    <scope>NUCLEOTIDE SEQUENCE [LARGE SCALE GENOMIC DNA]</scope>
    <source>
        <strain evidence="2">DSM 44437</strain>
    </source>
</reference>
<dbReference type="STRING" id="65499.SAMN04488000_12337"/>
<accession>A0A1H9WLC1</accession>
<evidence type="ECO:0000313" key="1">
    <source>
        <dbReference type="EMBL" id="SES34698.1"/>
    </source>
</evidence>
<dbReference type="Proteomes" id="UP000199503">
    <property type="component" value="Unassembled WGS sequence"/>
</dbReference>
<dbReference type="AlphaFoldDB" id="A0A1H9WLC1"/>
<gene>
    <name evidence="1" type="ORF">SAMN04488000_12337</name>
</gene>
<organism evidence="1 2">
    <name type="scientific">Lentzea albida</name>
    <dbReference type="NCBI Taxonomy" id="65499"/>
    <lineage>
        <taxon>Bacteria</taxon>
        <taxon>Bacillati</taxon>
        <taxon>Actinomycetota</taxon>
        <taxon>Actinomycetes</taxon>
        <taxon>Pseudonocardiales</taxon>
        <taxon>Pseudonocardiaceae</taxon>
        <taxon>Lentzea</taxon>
    </lineage>
</organism>
<proteinExistence type="predicted"/>
<dbReference type="EMBL" id="FOFV01000023">
    <property type="protein sequence ID" value="SES34698.1"/>
    <property type="molecule type" value="Genomic_DNA"/>
</dbReference>
<name>A0A1H9WLC1_9PSEU</name>
<evidence type="ECO:0000313" key="2">
    <source>
        <dbReference type="Proteomes" id="UP000199503"/>
    </source>
</evidence>